<keyword evidence="5 6" id="KW-0009">Actin-binding</keyword>
<protein>
    <submittedName>
        <fullName evidence="9">Myosin J</fullName>
    </submittedName>
</protein>
<name>A0A7J6K1W9_TOXGO</name>
<evidence type="ECO:0000256" key="5">
    <source>
        <dbReference type="ARBA" id="ARBA00023203"/>
    </source>
</evidence>
<dbReference type="EMBL" id="JAAUHK010000194">
    <property type="protein sequence ID" value="KAF4641433.1"/>
    <property type="molecule type" value="Genomic_DNA"/>
</dbReference>
<gene>
    <name evidence="9" type="ORF">TGRH88_072430</name>
</gene>
<feature type="compositionally biased region" description="Polar residues" evidence="7">
    <location>
        <begin position="141"/>
        <end position="156"/>
    </location>
</feature>
<evidence type="ECO:0000256" key="7">
    <source>
        <dbReference type="SAM" id="MobiDB-lite"/>
    </source>
</evidence>
<feature type="region of interest" description="Disordered" evidence="7">
    <location>
        <begin position="1"/>
        <end position="48"/>
    </location>
</feature>
<proteinExistence type="inferred from homology"/>
<feature type="compositionally biased region" description="Basic and acidic residues" evidence="7">
    <location>
        <begin position="2451"/>
        <end position="2489"/>
    </location>
</feature>
<feature type="region of interest" description="Disordered" evidence="7">
    <location>
        <begin position="125"/>
        <end position="163"/>
    </location>
</feature>
<feature type="region of interest" description="Disordered" evidence="7">
    <location>
        <begin position="750"/>
        <end position="776"/>
    </location>
</feature>
<dbReference type="PROSITE" id="PS51456">
    <property type="entry name" value="MYOSIN_MOTOR"/>
    <property type="match status" value="1"/>
</dbReference>
<evidence type="ECO:0000256" key="4">
    <source>
        <dbReference type="ARBA" id="ARBA00023175"/>
    </source>
</evidence>
<evidence type="ECO:0000256" key="6">
    <source>
        <dbReference type="PROSITE-ProRule" id="PRU00782"/>
    </source>
</evidence>
<feature type="compositionally biased region" description="Low complexity" evidence="7">
    <location>
        <begin position="1790"/>
        <end position="1835"/>
    </location>
</feature>
<comment type="caution">
    <text evidence="6">Lacks conserved residue(s) required for the propagation of feature annotation.</text>
</comment>
<dbReference type="InterPro" id="IPR036961">
    <property type="entry name" value="Kinesin_motor_dom_sf"/>
</dbReference>
<feature type="region of interest" description="Disordered" evidence="7">
    <location>
        <begin position="177"/>
        <end position="202"/>
    </location>
</feature>
<evidence type="ECO:0000256" key="3">
    <source>
        <dbReference type="ARBA" id="ARBA00023123"/>
    </source>
</evidence>
<feature type="domain" description="Myosin motor" evidence="8">
    <location>
        <begin position="225"/>
        <end position="1332"/>
    </location>
</feature>
<comment type="similarity">
    <text evidence="6">Belongs to the TRAFAC class myosin-kinesin ATPase superfamily. Myosin family.</text>
</comment>
<comment type="caution">
    <text evidence="9">The sequence shown here is derived from an EMBL/GenBank/DDBJ whole genome shotgun (WGS) entry which is preliminary data.</text>
</comment>
<dbReference type="Pfam" id="PF00063">
    <property type="entry name" value="Myosin_head"/>
    <property type="match status" value="3"/>
</dbReference>
<dbReference type="PANTHER" id="PTHR13140">
    <property type="entry name" value="MYOSIN"/>
    <property type="match status" value="1"/>
</dbReference>
<dbReference type="Gene3D" id="1.20.58.530">
    <property type="match status" value="2"/>
</dbReference>
<dbReference type="GO" id="GO:0016020">
    <property type="term" value="C:membrane"/>
    <property type="evidence" value="ECO:0007669"/>
    <property type="project" value="TreeGrafter"/>
</dbReference>
<dbReference type="GO" id="GO:0007015">
    <property type="term" value="P:actin filament organization"/>
    <property type="evidence" value="ECO:0007669"/>
    <property type="project" value="TreeGrafter"/>
</dbReference>
<keyword evidence="3 6" id="KW-0518">Myosin</keyword>
<feature type="compositionally biased region" description="Basic and acidic residues" evidence="7">
    <location>
        <begin position="2385"/>
        <end position="2402"/>
    </location>
</feature>
<organism evidence="9 10">
    <name type="scientific">Toxoplasma gondii</name>
    <dbReference type="NCBI Taxonomy" id="5811"/>
    <lineage>
        <taxon>Eukaryota</taxon>
        <taxon>Sar</taxon>
        <taxon>Alveolata</taxon>
        <taxon>Apicomplexa</taxon>
        <taxon>Conoidasida</taxon>
        <taxon>Coccidia</taxon>
        <taxon>Eucoccidiorida</taxon>
        <taxon>Eimeriorina</taxon>
        <taxon>Sarcocystidae</taxon>
        <taxon>Toxoplasma</taxon>
    </lineage>
</organism>
<evidence type="ECO:0000313" key="10">
    <source>
        <dbReference type="Proteomes" id="UP000557509"/>
    </source>
</evidence>
<dbReference type="Gene3D" id="3.40.850.10">
    <property type="entry name" value="Kinesin motor domain"/>
    <property type="match status" value="2"/>
</dbReference>
<accession>A0A7J6K1W9</accession>
<keyword evidence="2 6" id="KW-0067">ATP-binding</keyword>
<keyword evidence="10" id="KW-1185">Reference proteome</keyword>
<feature type="compositionally biased region" description="Basic and acidic residues" evidence="7">
    <location>
        <begin position="554"/>
        <end position="578"/>
    </location>
</feature>
<sequence>MAPNSHLLPSRPSAAQRSLPSSVPGSRKQSEGSNSEADSALPCSASHTTSDSTSLFRHAAMFSSGDIIWVPSASEGYSTAVCTSLNVAQDTLTANLHPAAAQHSALARETLLRLSPGFYNSSCTTASPEVRSAHAPPEARLSTSDGPASPSVSDSPRNADAEDNPYTLEVSAEGFAPPSVGHALTKTEDSESTVSSPSPARLGPTVTVPLSDCWPYQPSPLPPAQAPEDASALDNLSSPSILELLEHRFLRKQIYTNAAHVLLALNPYTPLPELYNQDVIEVYSHWKSNSAATAAASLQPSTAALLGLVDGKKGQTNAVSSFHGSPFPPPHPFAVAEDAHRRLRGELRNQTIIVSGESGAGKTETSKIIMLYLTQVGILPQSNSGSGAAGTPSAFALPALPQSRQQRERAVAALLGEGGKSQTQSQMTNLQQKILSCNPVLEAFCNATTRRNVNSSRVGRLTLLHFDTVGLLRGASIKSYLLESARVSAHAFGERNYHVFYQVLRGCSPEDLARRRLTRNCGVYGLLRPTESHQQRSVKGTLRLGIQHTSRRQAHAEDSECAPEREGESDSLRPSKEEVARDEANFVALIHALHTTRFSERQINEILDILAGLLHLSNVSYREGPPLKAGDTHSLALAPDSEGDDGLESGGEKREDAGEAHSQSEGLHADARDSRAGRALRAAAELFQIEENKIEEVLRWEVLRTRHDVVRKERREKQATAARDALVKFIYKKLVAFILEELNRNVRKCAKEETDAGRRREGSDSEDSSDEEDSPSIPEAFIGILDIYGFECVDGSNGFDQLCINYANERQQELFIQKVLYEELRLYAREGIICCSDVAVSAPSASPLLAVPAPSTPRGVSTVSQGCAAARSPRRVTHPVTGASKREGISSNSRLMSAFVASPSPELGASPLGSTGSEGLAGARGFDNTLQLLHLTASMLPDRSLLLAYLHEGMFRRLDDNSRLKAQGQQRTDAHFWRDFFLFCRQQQLSHISGKAGEKSAAAAAPILFKLKGGAGAAAAFAAATAGGAERGRDHSGVGAEFLRRKQEYEEAEEGLVSAGKVLPHLADGSAAANKLEEGIFVVRHFAGLVQYRVDGWLDRNNDKAETSIETLISCSSMRTLRRLSLSDANGASIPGALGDPPVSPAVLSPLHGPAGAVSGRESSGVHALVGGNKGHFSSLSRMFINDLRQLMTQLQSSSMHLHFIRCFVPNAKMLPLTFDRLLLLRQLQQSGSMALVQILHRGFPHRLPLKATAAAFKEQLARCVEKVKSQTTDPETQRRLAALDVQHIPDGRLLAATLSQLPACSAGSHCCGTSLVCFKAHAYPAASALLRNPGSLFSAPPPLLQLLSEVNRRRWRVAGLVISGRIHRVLLWLQRRVQLLRRLKEEAAQLAVRVILLRRVILAPLRQKVRRRARLRQGFKALQQLVLRVGLSRWRQNCRRWAQAEASLASLAARKDLEGRARRGAPAAEAKSKLKGANCKPLVSGEALALSDGRSAEGRGPAREAAELLRLSKETWKYAWKAELFNLAGPRSLKRMGETALISERLVLFSGVGLFLLELTLVDRGQRAGFEQKPATHGAKDEPVAAELVETRCSRISTGPGGAPWVSLPPGVAQVTSPLQPALSCVGQHTRYPELFVVSDSRARIFLLPLSCLAKPASSDAGLRGAEPGFRCAGPDAALPSLSPSSPLAGLFEGDRRETQNLARGEHGDAESSLMLLMRPTDSVPPSLGLTLLSPASPSGGAARERAREPSRLSDSSLPRPSRLAGREETRRKLEPLGGGRGCGVELPSASGSSRLRDGSSSSEESSAPSLGRSSSYGSHSVASSFSSAPDPSRGQPSTSLPTLTPSAASPFSLGEGVRLSVNGVGGLESPTASAGLSLSHGAISPASCASFVNPYLARFRRPAPLPPSFFSQAALTESVWTDDATSHVPRVFWSASSAAPLLLPGGACHPNATAPGRWVPADLLHLAEREQEKLERQLRGKKSRPSQSRDSDVEVSVRPLRVHFASPSSTHYVLILCHISVVGDKSEVHVGGILALVLLNLLTRLPEAWVEIVPAENDVGILAQKHEDTLPDLLYTPSATAACQTGHTAAEDDSKRPDTEKRKTEADTESHAGLERGKQKPQTSAPFSCSYPRIISTTTFEPFEGGRKWIVAGPGVLAVVQVLLPHHLVGEEVRDGRGSEGGAQERTRMAREREMRKKSGGFLAGTEPVKAVMEVLWNAKEIQAVANLYPPLSIADTWITGCMYTASPLSSLQAIGPSHPFFYFASAFSPSESRFLSSLQDDIQHLLLLSTAKGELLLLRWLEKRQALQLLQRKPVVHCSSEFGGQKRFLRLSYNLGADQPAFPEKERVSSLQNDSDDRWWSQRTAGRTVLRVSAPHPHLKKQQRDAGRGKCDDMTETDRGAPLSPAGRGTKKLPVSTRWCEDVAAIGMRSGTILRKAPLVHLPGVSRDTCRDGERKRSGHGGSDHRMERGDRMCENGDRSDAEHRRTGSRRQIAKHRKNQGESSFSGDDTDAASQTDYGSSATESDEEESDGMPETPPTGRPLRLLAFSPLAGVQDTLALIRITDAAQPQLSLLDVRKRHPEAWSQLEM</sequence>
<reference evidence="9 10" key="1">
    <citation type="submission" date="2020-03" db="EMBL/GenBank/DDBJ databases">
        <title>Genome sequence of Toxoplasma gondii RH-88 strain.</title>
        <authorList>
            <person name="Lorenzi H.A."/>
            <person name="Venepally P."/>
            <person name="Rozenberg A."/>
            <person name="Sibley D."/>
        </authorList>
    </citation>
    <scope>NUCLEOTIDE SEQUENCE [LARGE SCALE GENOMIC DNA]</scope>
    <source>
        <strain evidence="9 10">RH-88</strain>
    </source>
</reference>
<feature type="region of interest" description="Disordered" evidence="7">
    <location>
        <begin position="2086"/>
        <end position="2128"/>
    </location>
</feature>
<feature type="compositionally biased region" description="Basic residues" evidence="7">
    <location>
        <begin position="2490"/>
        <end position="2501"/>
    </location>
</feature>
<keyword evidence="4 6" id="KW-0505">Motor protein</keyword>
<feature type="compositionally biased region" description="Basic and acidic residues" evidence="7">
    <location>
        <begin position="750"/>
        <end position="763"/>
    </location>
</feature>
<dbReference type="InterPro" id="IPR001609">
    <property type="entry name" value="Myosin_head_motor_dom-like"/>
</dbReference>
<feature type="region of interest" description="Disordered" evidence="7">
    <location>
        <begin position="213"/>
        <end position="232"/>
    </location>
</feature>
<dbReference type="InterPro" id="IPR027417">
    <property type="entry name" value="P-loop_NTPase"/>
</dbReference>
<dbReference type="Gene3D" id="1.20.120.720">
    <property type="entry name" value="Myosin VI head, motor domain, U50 subdomain"/>
    <property type="match status" value="1"/>
</dbReference>
<feature type="compositionally biased region" description="Basic and acidic residues" evidence="7">
    <location>
        <begin position="1744"/>
        <end position="1753"/>
    </location>
</feature>
<dbReference type="Proteomes" id="UP000557509">
    <property type="component" value="Unassembled WGS sequence"/>
</dbReference>
<feature type="compositionally biased region" description="Polar residues" evidence="7">
    <location>
        <begin position="2504"/>
        <end position="2522"/>
    </location>
</feature>
<feature type="compositionally biased region" description="Low complexity" evidence="7">
    <location>
        <begin position="1754"/>
        <end position="1765"/>
    </location>
</feature>
<feature type="region of interest" description="Disordered" evidence="7">
    <location>
        <begin position="2447"/>
        <end position="2546"/>
    </location>
</feature>
<feature type="compositionally biased region" description="Polar residues" evidence="7">
    <location>
        <begin position="13"/>
        <end position="24"/>
    </location>
</feature>
<feature type="region of interest" description="Disordered" evidence="7">
    <location>
        <begin position="1727"/>
        <end position="1850"/>
    </location>
</feature>
<dbReference type="SUPFAM" id="SSF52540">
    <property type="entry name" value="P-loop containing nucleoside triphosphate hydrolases"/>
    <property type="match status" value="2"/>
</dbReference>
<dbReference type="GO" id="GO:0016459">
    <property type="term" value="C:myosin complex"/>
    <property type="evidence" value="ECO:0007669"/>
    <property type="project" value="UniProtKB-KW"/>
</dbReference>
<feature type="region of interest" description="Disordered" evidence="7">
    <location>
        <begin position="532"/>
        <end position="578"/>
    </location>
</feature>
<feature type="region of interest" description="Disordered" evidence="7">
    <location>
        <begin position="625"/>
        <end position="673"/>
    </location>
</feature>
<dbReference type="CDD" id="cd14884">
    <property type="entry name" value="MYSc_Myo23"/>
    <property type="match status" value="1"/>
</dbReference>
<dbReference type="VEuPathDB" id="ToxoDB:TGME49_257470"/>
<evidence type="ECO:0000256" key="1">
    <source>
        <dbReference type="ARBA" id="ARBA00022741"/>
    </source>
</evidence>
<dbReference type="SMART" id="SM00242">
    <property type="entry name" value="MYSc"/>
    <property type="match status" value="1"/>
</dbReference>
<feature type="region of interest" description="Disordered" evidence="7">
    <location>
        <begin position="2376"/>
        <end position="2418"/>
    </location>
</feature>
<feature type="compositionally biased region" description="Polar residues" evidence="7">
    <location>
        <begin position="1836"/>
        <end position="1850"/>
    </location>
</feature>
<feature type="binding site" evidence="6">
    <location>
        <begin position="356"/>
        <end position="363"/>
    </location>
    <ligand>
        <name>ATP</name>
        <dbReference type="ChEBI" id="CHEBI:30616"/>
    </ligand>
</feature>
<dbReference type="PANTHER" id="PTHR13140:SF706">
    <property type="entry name" value="DILUTE CLASS UNCONVENTIONAL MYOSIN, ISOFORM C"/>
    <property type="match status" value="1"/>
</dbReference>
<feature type="region of interest" description="Disordered" evidence="7">
    <location>
        <begin position="1976"/>
        <end position="1996"/>
    </location>
</feature>
<feature type="compositionally biased region" description="Acidic residues" evidence="7">
    <location>
        <begin position="764"/>
        <end position="774"/>
    </location>
</feature>
<dbReference type="GO" id="GO:0000146">
    <property type="term" value="F:microfilament motor activity"/>
    <property type="evidence" value="ECO:0007669"/>
    <property type="project" value="TreeGrafter"/>
</dbReference>
<feature type="compositionally biased region" description="Basic and acidic residues" evidence="7">
    <location>
        <begin position="1766"/>
        <end position="1776"/>
    </location>
</feature>
<dbReference type="GO" id="GO:0005737">
    <property type="term" value="C:cytoplasm"/>
    <property type="evidence" value="ECO:0007669"/>
    <property type="project" value="TreeGrafter"/>
</dbReference>
<evidence type="ECO:0000313" key="9">
    <source>
        <dbReference type="EMBL" id="KAF4641433.1"/>
    </source>
</evidence>
<dbReference type="GO" id="GO:0051015">
    <property type="term" value="F:actin filament binding"/>
    <property type="evidence" value="ECO:0007669"/>
    <property type="project" value="TreeGrafter"/>
</dbReference>
<evidence type="ECO:0000259" key="8">
    <source>
        <dbReference type="PROSITE" id="PS51456"/>
    </source>
</evidence>
<feature type="compositionally biased region" description="Basic and acidic residues" evidence="7">
    <location>
        <begin position="650"/>
        <end position="659"/>
    </location>
</feature>
<feature type="compositionally biased region" description="Basic and acidic residues" evidence="7">
    <location>
        <begin position="2091"/>
        <end position="2120"/>
    </location>
</feature>
<dbReference type="GO" id="GO:0005524">
    <property type="term" value="F:ATP binding"/>
    <property type="evidence" value="ECO:0007669"/>
    <property type="project" value="UniProtKB-UniRule"/>
</dbReference>
<evidence type="ECO:0000256" key="2">
    <source>
        <dbReference type="ARBA" id="ARBA00022840"/>
    </source>
</evidence>
<keyword evidence="1 6" id="KW-0547">Nucleotide-binding</keyword>
<feature type="region of interest" description="Disordered" evidence="7">
    <location>
        <begin position="2176"/>
        <end position="2198"/>
    </location>
</feature>